<accession>A0ABW4M261</accession>
<evidence type="ECO:0000256" key="1">
    <source>
        <dbReference type="ARBA" id="ARBA00004418"/>
    </source>
</evidence>
<dbReference type="RefSeq" id="WP_377397787.1">
    <property type="nucleotide sequence ID" value="NZ_JBHUEQ010000006.1"/>
</dbReference>
<feature type="chain" id="PRO_5046126097" evidence="3">
    <location>
        <begin position="24"/>
        <end position="270"/>
    </location>
</feature>
<evidence type="ECO:0000313" key="5">
    <source>
        <dbReference type="EMBL" id="MFD1744992.1"/>
    </source>
</evidence>
<gene>
    <name evidence="5" type="ORF">ACFSE1_05895</name>
</gene>
<feature type="domain" description="Solute-binding protein family 3/N-terminal" evidence="4">
    <location>
        <begin position="37"/>
        <end position="266"/>
    </location>
</feature>
<dbReference type="SUPFAM" id="SSF53850">
    <property type="entry name" value="Periplasmic binding protein-like II"/>
    <property type="match status" value="1"/>
</dbReference>
<organism evidence="5 6">
    <name type="scientific">Rhizobium helianthi</name>
    <dbReference type="NCBI Taxonomy" id="1132695"/>
    <lineage>
        <taxon>Bacteria</taxon>
        <taxon>Pseudomonadati</taxon>
        <taxon>Pseudomonadota</taxon>
        <taxon>Alphaproteobacteria</taxon>
        <taxon>Hyphomicrobiales</taxon>
        <taxon>Rhizobiaceae</taxon>
        <taxon>Rhizobium/Agrobacterium group</taxon>
        <taxon>Rhizobium</taxon>
    </lineage>
</organism>
<dbReference type="Gene3D" id="3.40.190.10">
    <property type="entry name" value="Periplasmic binding protein-like II"/>
    <property type="match status" value="2"/>
</dbReference>
<name>A0ABW4M261_9HYPH</name>
<reference evidence="6" key="1">
    <citation type="journal article" date="2019" name="Int. J. Syst. Evol. Microbiol.">
        <title>The Global Catalogue of Microorganisms (GCM) 10K type strain sequencing project: providing services to taxonomists for standard genome sequencing and annotation.</title>
        <authorList>
            <consortium name="The Broad Institute Genomics Platform"/>
            <consortium name="The Broad Institute Genome Sequencing Center for Infectious Disease"/>
            <person name="Wu L."/>
            <person name="Ma J."/>
        </authorList>
    </citation>
    <scope>NUCLEOTIDE SEQUENCE [LARGE SCALE GENOMIC DNA]</scope>
    <source>
        <strain evidence="6">CG52</strain>
    </source>
</reference>
<protein>
    <submittedName>
        <fullName evidence="5">ABC transporter substrate-binding protein</fullName>
    </submittedName>
</protein>
<dbReference type="CDD" id="cd01004">
    <property type="entry name" value="PBP2_MidA_like"/>
    <property type="match status" value="1"/>
</dbReference>
<comment type="caution">
    <text evidence="5">The sequence shown here is derived from an EMBL/GenBank/DDBJ whole genome shotgun (WGS) entry which is preliminary data.</text>
</comment>
<keyword evidence="2 3" id="KW-0732">Signal</keyword>
<evidence type="ECO:0000313" key="6">
    <source>
        <dbReference type="Proteomes" id="UP001597322"/>
    </source>
</evidence>
<dbReference type="EMBL" id="JBHUEQ010000006">
    <property type="protein sequence ID" value="MFD1744992.1"/>
    <property type="molecule type" value="Genomic_DNA"/>
</dbReference>
<evidence type="ECO:0000256" key="3">
    <source>
        <dbReference type="SAM" id="SignalP"/>
    </source>
</evidence>
<feature type="signal peptide" evidence="3">
    <location>
        <begin position="1"/>
        <end position="23"/>
    </location>
</feature>
<dbReference type="Proteomes" id="UP001597322">
    <property type="component" value="Unassembled WGS sequence"/>
</dbReference>
<proteinExistence type="predicted"/>
<dbReference type="Pfam" id="PF00497">
    <property type="entry name" value="SBP_bac_3"/>
    <property type="match status" value="1"/>
</dbReference>
<dbReference type="PANTHER" id="PTHR35936:SF17">
    <property type="entry name" value="ARGININE-BINDING EXTRACELLULAR PROTEIN ARTP"/>
    <property type="match status" value="1"/>
</dbReference>
<sequence>MKTSMILAHTICALALSSVPALSESIKVPERVAAAKKLQFCTEMAFPPWESIDPVSQKPVGFDIDISAAIAKQLGVVNEHKNISFDGLIPALQASQCDAIISGLYDKPERRQVVDFVNYAKTGTAIVLRSESDIKAASLADLSGRKVAVGIGTTGEGMLAEANEELKKQGKPPVNVIILQTSTEAFQQLMSGLVEAYISTPDQAAYYNSKMPNSVKLAGDTINKLATGIAVRKNDPEMLAAIEKALENMRKDGTYQAILEKWSFQALAFP</sequence>
<comment type="subcellular location">
    <subcellularLocation>
        <location evidence="1">Periplasm</location>
    </subcellularLocation>
</comment>
<dbReference type="InterPro" id="IPR001638">
    <property type="entry name" value="Solute-binding_3/MltF_N"/>
</dbReference>
<dbReference type="SMART" id="SM00062">
    <property type="entry name" value="PBPb"/>
    <property type="match status" value="1"/>
</dbReference>
<keyword evidence="6" id="KW-1185">Reference proteome</keyword>
<dbReference type="PANTHER" id="PTHR35936">
    <property type="entry name" value="MEMBRANE-BOUND LYTIC MUREIN TRANSGLYCOSYLASE F"/>
    <property type="match status" value="1"/>
</dbReference>
<evidence type="ECO:0000256" key="2">
    <source>
        <dbReference type="ARBA" id="ARBA00022729"/>
    </source>
</evidence>
<evidence type="ECO:0000259" key="4">
    <source>
        <dbReference type="SMART" id="SM00062"/>
    </source>
</evidence>